<dbReference type="FunFam" id="3.30.70.330:FF:000383">
    <property type="entry name" value="Sex lethal, isoform D"/>
    <property type="match status" value="1"/>
</dbReference>
<reference evidence="7 8" key="1">
    <citation type="journal article" date="2016" name="Genome Biol. Evol.">
        <title>Gene Family Evolution Reflects Adaptation to Soil Environmental Stressors in the Genome of the Collembolan Orchesella cincta.</title>
        <authorList>
            <person name="Faddeeva-Vakhrusheva A."/>
            <person name="Derks M.F."/>
            <person name="Anvar S.Y."/>
            <person name="Agamennone V."/>
            <person name="Suring W."/>
            <person name="Smit S."/>
            <person name="van Straalen N.M."/>
            <person name="Roelofs D."/>
        </authorList>
    </citation>
    <scope>NUCLEOTIDE SEQUENCE [LARGE SCALE GENOMIC DNA]</scope>
    <source>
        <tissue evidence="7">Mixed pool</tissue>
    </source>
</reference>
<name>A0A1D2MZ44_ORCCI</name>
<dbReference type="PROSITE" id="PS50102">
    <property type="entry name" value="RRM"/>
    <property type="match status" value="2"/>
</dbReference>
<evidence type="ECO:0000256" key="4">
    <source>
        <dbReference type="ARBA" id="ARBA00039536"/>
    </source>
</evidence>
<dbReference type="Proteomes" id="UP000094527">
    <property type="component" value="Unassembled WGS sequence"/>
</dbReference>
<dbReference type="SUPFAM" id="SSF54928">
    <property type="entry name" value="RNA-binding domain, RBD"/>
    <property type="match status" value="2"/>
</dbReference>
<dbReference type="SMART" id="SM00360">
    <property type="entry name" value="RRM"/>
    <property type="match status" value="2"/>
</dbReference>
<dbReference type="EMBL" id="LJIJ01000373">
    <property type="protein sequence ID" value="ODM98211.1"/>
    <property type="molecule type" value="Genomic_DNA"/>
</dbReference>
<evidence type="ECO:0000259" key="6">
    <source>
        <dbReference type="PROSITE" id="PS50102"/>
    </source>
</evidence>
<gene>
    <name evidence="7" type="ORF">Ocin01_08466</name>
</gene>
<dbReference type="GO" id="GO:0005737">
    <property type="term" value="C:cytoplasm"/>
    <property type="evidence" value="ECO:0007669"/>
    <property type="project" value="UniProtKB-ARBA"/>
</dbReference>
<dbReference type="OrthoDB" id="266020at2759"/>
<feature type="domain" description="RRM" evidence="6">
    <location>
        <begin position="118"/>
        <end position="198"/>
    </location>
</feature>
<evidence type="ECO:0000313" key="7">
    <source>
        <dbReference type="EMBL" id="ODM98211.1"/>
    </source>
</evidence>
<dbReference type="GO" id="GO:0009967">
    <property type="term" value="P:positive regulation of signal transduction"/>
    <property type="evidence" value="ECO:0007669"/>
    <property type="project" value="UniProtKB-ARBA"/>
</dbReference>
<dbReference type="InterPro" id="IPR002343">
    <property type="entry name" value="Hud_Sxl_RNA"/>
</dbReference>
<keyword evidence="8" id="KW-1185">Reference proteome</keyword>
<dbReference type="OMA" id="FLDETHY"/>
<comment type="caution">
    <text evidence="7">The sequence shown here is derived from an EMBL/GenBank/DDBJ whole genome shotgun (WGS) entry which is preliminary data.</text>
</comment>
<sequence>MLPEMEFLDETHYDSHQNATNGMNEESKSEERHLIVNYLPQNFTDKQLYQLFSPFGPVESLKIMRDQRTGYSFGFAFVNFLYENDAKAARHALNRYQIEHKRIKISLARPCSDDIKDTNLFISGLPLTFDDDDLFGMFSAYGEILQCHLLRDKFTKLSRGLAFVRYDKRDEAFAAIRGLNQSVPPGETTPIRVRLAQDHGKQKAAYIAGFRAALIQRKTKHGVPNVEAHSSRSRTLHENGYGYSQDDEHVMYPTSHWHGPRLGTA</sequence>
<evidence type="ECO:0000256" key="2">
    <source>
        <dbReference type="ARBA" id="ARBA00022884"/>
    </source>
</evidence>
<dbReference type="AlphaFoldDB" id="A0A1D2MZ44"/>
<dbReference type="Pfam" id="PF00076">
    <property type="entry name" value="RRM_1"/>
    <property type="match status" value="2"/>
</dbReference>
<dbReference type="GO" id="GO:1990904">
    <property type="term" value="C:ribonucleoprotein complex"/>
    <property type="evidence" value="ECO:0007669"/>
    <property type="project" value="InterPro"/>
</dbReference>
<keyword evidence="2 5" id="KW-0694">RNA-binding</keyword>
<dbReference type="PANTHER" id="PTHR24012">
    <property type="entry name" value="RNA BINDING PROTEIN"/>
    <property type="match status" value="1"/>
</dbReference>
<feature type="domain" description="RRM" evidence="6">
    <location>
        <begin position="32"/>
        <end position="110"/>
    </location>
</feature>
<evidence type="ECO:0000313" key="8">
    <source>
        <dbReference type="Proteomes" id="UP000094527"/>
    </source>
</evidence>
<dbReference type="InterPro" id="IPR012677">
    <property type="entry name" value="Nucleotide-bd_a/b_plait_sf"/>
</dbReference>
<comment type="function">
    <text evidence="3">Has a role in the perception of gravity.</text>
</comment>
<dbReference type="GO" id="GO:0010629">
    <property type="term" value="P:negative regulation of gene expression"/>
    <property type="evidence" value="ECO:0007669"/>
    <property type="project" value="UniProtKB-ARBA"/>
</dbReference>
<protein>
    <recommendedName>
        <fullName evidence="4">Protein alan shepard</fullName>
    </recommendedName>
</protein>
<dbReference type="STRING" id="48709.A0A1D2MZ44"/>
<dbReference type="Gene3D" id="3.30.70.330">
    <property type="match status" value="2"/>
</dbReference>
<evidence type="ECO:0000256" key="1">
    <source>
        <dbReference type="ARBA" id="ARBA00022737"/>
    </source>
</evidence>
<dbReference type="PRINTS" id="PR00961">
    <property type="entry name" value="HUDSXLRNA"/>
</dbReference>
<accession>A0A1D2MZ44</accession>
<evidence type="ECO:0000256" key="5">
    <source>
        <dbReference type="PROSITE-ProRule" id="PRU00176"/>
    </source>
</evidence>
<evidence type="ECO:0000256" key="3">
    <source>
        <dbReference type="ARBA" id="ARBA00037469"/>
    </source>
</evidence>
<keyword evidence="1" id="KW-0677">Repeat</keyword>
<proteinExistence type="predicted"/>
<dbReference type="InterPro" id="IPR035979">
    <property type="entry name" value="RBD_domain_sf"/>
</dbReference>
<dbReference type="InterPro" id="IPR000504">
    <property type="entry name" value="RRM_dom"/>
</dbReference>
<organism evidence="7 8">
    <name type="scientific">Orchesella cincta</name>
    <name type="common">Springtail</name>
    <name type="synonym">Podura cincta</name>
    <dbReference type="NCBI Taxonomy" id="48709"/>
    <lineage>
        <taxon>Eukaryota</taxon>
        <taxon>Metazoa</taxon>
        <taxon>Ecdysozoa</taxon>
        <taxon>Arthropoda</taxon>
        <taxon>Hexapoda</taxon>
        <taxon>Collembola</taxon>
        <taxon>Entomobryomorpha</taxon>
        <taxon>Entomobryoidea</taxon>
        <taxon>Orchesellidae</taxon>
        <taxon>Orchesellinae</taxon>
        <taxon>Orchesella</taxon>
    </lineage>
</organism>
<dbReference type="GO" id="GO:0003729">
    <property type="term" value="F:mRNA binding"/>
    <property type="evidence" value="ECO:0007669"/>
    <property type="project" value="UniProtKB-ARBA"/>
</dbReference>